<dbReference type="PRINTS" id="PR00080">
    <property type="entry name" value="SDRFAMILY"/>
</dbReference>
<dbReference type="RefSeq" id="WP_133464030.1">
    <property type="nucleotide sequence ID" value="NZ_SNWI01000002.1"/>
</dbReference>
<protein>
    <submittedName>
        <fullName evidence="4">3-oxoacyl-[acyl-carrier protein] reductase/7-alpha-hydroxysteroid dehydrogenase</fullName>
    </submittedName>
</protein>
<dbReference type="Pfam" id="PF13561">
    <property type="entry name" value="adh_short_C2"/>
    <property type="match status" value="1"/>
</dbReference>
<dbReference type="PRINTS" id="PR00081">
    <property type="entry name" value="GDHRDH"/>
</dbReference>
<dbReference type="FunFam" id="3.40.50.720:FF:000084">
    <property type="entry name" value="Short-chain dehydrogenase reductase"/>
    <property type="match status" value="1"/>
</dbReference>
<dbReference type="SMART" id="SM00822">
    <property type="entry name" value="PKS_KR"/>
    <property type="match status" value="1"/>
</dbReference>
<accession>A0A4R6H6X7</accession>
<dbReference type="PANTHER" id="PTHR43639:SF1">
    <property type="entry name" value="SHORT-CHAIN DEHYDROGENASE_REDUCTASE FAMILY PROTEIN"/>
    <property type="match status" value="1"/>
</dbReference>
<organism evidence="4 5">
    <name type="scientific">Sunxiuqinia elliptica</name>
    <dbReference type="NCBI Taxonomy" id="655355"/>
    <lineage>
        <taxon>Bacteria</taxon>
        <taxon>Pseudomonadati</taxon>
        <taxon>Bacteroidota</taxon>
        <taxon>Bacteroidia</taxon>
        <taxon>Marinilabiliales</taxon>
        <taxon>Prolixibacteraceae</taxon>
        <taxon>Sunxiuqinia</taxon>
    </lineage>
</organism>
<evidence type="ECO:0000313" key="4">
    <source>
        <dbReference type="EMBL" id="TDO03724.1"/>
    </source>
</evidence>
<name>A0A4R6H6X7_9BACT</name>
<comment type="similarity">
    <text evidence="1">Belongs to the short-chain dehydrogenases/reductases (SDR) family.</text>
</comment>
<comment type="caution">
    <text evidence="4">The sequence shown here is derived from an EMBL/GenBank/DDBJ whole genome shotgun (WGS) entry which is preliminary data.</text>
</comment>
<proteinExistence type="inferred from homology"/>
<keyword evidence="2" id="KW-0560">Oxidoreductase</keyword>
<evidence type="ECO:0000256" key="1">
    <source>
        <dbReference type="ARBA" id="ARBA00006484"/>
    </source>
</evidence>
<evidence type="ECO:0000256" key="2">
    <source>
        <dbReference type="ARBA" id="ARBA00023002"/>
    </source>
</evidence>
<dbReference type="Proteomes" id="UP000294848">
    <property type="component" value="Unassembled WGS sequence"/>
</dbReference>
<dbReference type="NCBIfam" id="NF005559">
    <property type="entry name" value="PRK07231.1"/>
    <property type="match status" value="1"/>
</dbReference>
<dbReference type="EMBL" id="SNWI01000002">
    <property type="protein sequence ID" value="TDO03724.1"/>
    <property type="molecule type" value="Genomic_DNA"/>
</dbReference>
<gene>
    <name evidence="4" type="ORF">DET52_10255</name>
</gene>
<evidence type="ECO:0000259" key="3">
    <source>
        <dbReference type="SMART" id="SM00822"/>
    </source>
</evidence>
<evidence type="ECO:0000313" key="5">
    <source>
        <dbReference type="Proteomes" id="UP000294848"/>
    </source>
</evidence>
<reference evidence="4 5" key="1">
    <citation type="submission" date="2019-03" db="EMBL/GenBank/DDBJ databases">
        <title>Freshwater and sediment microbial communities from various areas in North America, analyzing microbe dynamics in response to fracking.</title>
        <authorList>
            <person name="Lamendella R."/>
        </authorList>
    </citation>
    <scope>NUCLEOTIDE SEQUENCE [LARGE SCALE GENOMIC DNA]</scope>
    <source>
        <strain evidence="4 5">114D</strain>
    </source>
</reference>
<dbReference type="Gene3D" id="3.40.50.720">
    <property type="entry name" value="NAD(P)-binding Rossmann-like Domain"/>
    <property type="match status" value="1"/>
</dbReference>
<dbReference type="PROSITE" id="PS00061">
    <property type="entry name" value="ADH_SHORT"/>
    <property type="match status" value="1"/>
</dbReference>
<dbReference type="InterPro" id="IPR057326">
    <property type="entry name" value="KR_dom"/>
</dbReference>
<sequence length="247" mass="26299">MKKLNGKVALVTGASKGIGAEIARSLANAGASVVVNYFTDQEGGHAVVADIVKNGGTATAIQADVTKSLEVKKLFERTIEEFGKLDILINNAGVYTFEPIEQVTEEDFQRQFDHNVLSVVLTIQEAMKHFSPEHGGNIVNISSVASVMPTPRTMVYSATKSAVDSITRTLAKELGALKIRINSILPGPTQTSGNQIRGTEVENFVVANTPLGRIGEPRDIASLAVFLASEEASWLTGQKIAVSGGFE</sequence>
<dbReference type="AlphaFoldDB" id="A0A4R6H6X7"/>
<dbReference type="GO" id="GO:0016491">
    <property type="term" value="F:oxidoreductase activity"/>
    <property type="evidence" value="ECO:0007669"/>
    <property type="project" value="UniProtKB-KW"/>
</dbReference>
<feature type="domain" description="Ketoreductase" evidence="3">
    <location>
        <begin position="7"/>
        <end position="191"/>
    </location>
</feature>
<dbReference type="InterPro" id="IPR002347">
    <property type="entry name" value="SDR_fam"/>
</dbReference>
<dbReference type="InterPro" id="IPR036291">
    <property type="entry name" value="NAD(P)-bd_dom_sf"/>
</dbReference>
<dbReference type="InterPro" id="IPR020904">
    <property type="entry name" value="Sc_DH/Rdtase_CS"/>
</dbReference>
<dbReference type="OrthoDB" id="9808814at2"/>
<dbReference type="PANTHER" id="PTHR43639">
    <property type="entry name" value="OXIDOREDUCTASE, SHORT-CHAIN DEHYDROGENASE/REDUCTASE FAMILY (AFU_ORTHOLOGUE AFUA_5G02870)"/>
    <property type="match status" value="1"/>
</dbReference>
<dbReference type="SUPFAM" id="SSF51735">
    <property type="entry name" value="NAD(P)-binding Rossmann-fold domains"/>
    <property type="match status" value="1"/>
</dbReference>